<keyword evidence="5" id="KW-1185">Reference proteome</keyword>
<dbReference type="AlphaFoldDB" id="A0A9Q0F047"/>
<reference evidence="4" key="2">
    <citation type="journal article" date="2023" name="Plants (Basel)">
        <title>Annotation of the Turnera subulata (Passifloraceae) Draft Genome Reveals the S-Locus Evolved after the Divergence of Turneroideae from Passifloroideae in a Stepwise Manner.</title>
        <authorList>
            <person name="Henning P.M."/>
            <person name="Roalson E.H."/>
            <person name="Mir W."/>
            <person name="McCubbin A.G."/>
            <person name="Shore J.S."/>
        </authorList>
    </citation>
    <scope>NUCLEOTIDE SEQUENCE</scope>
    <source>
        <strain evidence="4">F60SS</strain>
    </source>
</reference>
<feature type="region of interest" description="Disordered" evidence="2">
    <location>
        <begin position="491"/>
        <end position="510"/>
    </location>
</feature>
<feature type="domain" description="RRM" evidence="3">
    <location>
        <begin position="190"/>
        <end position="267"/>
    </location>
</feature>
<feature type="compositionally biased region" description="Polar residues" evidence="2">
    <location>
        <begin position="551"/>
        <end position="560"/>
    </location>
</feature>
<evidence type="ECO:0000256" key="1">
    <source>
        <dbReference type="PROSITE-ProRule" id="PRU00176"/>
    </source>
</evidence>
<protein>
    <recommendedName>
        <fullName evidence="3">RRM domain-containing protein</fullName>
    </recommendedName>
</protein>
<gene>
    <name evidence="4" type="ORF">Tsubulata_044696</name>
</gene>
<comment type="caution">
    <text evidence="4">The sequence shown here is derived from an EMBL/GenBank/DDBJ whole genome shotgun (WGS) entry which is preliminary data.</text>
</comment>
<dbReference type="Gene3D" id="3.30.70.330">
    <property type="match status" value="1"/>
</dbReference>
<dbReference type="GO" id="GO:0003723">
    <property type="term" value="F:RNA binding"/>
    <property type="evidence" value="ECO:0007669"/>
    <property type="project" value="UniProtKB-UniRule"/>
</dbReference>
<dbReference type="InterPro" id="IPR012677">
    <property type="entry name" value="Nucleotide-bd_a/b_plait_sf"/>
</dbReference>
<dbReference type="CDD" id="cd00590">
    <property type="entry name" value="RRM_SF"/>
    <property type="match status" value="1"/>
</dbReference>
<dbReference type="Proteomes" id="UP001141552">
    <property type="component" value="Unassembled WGS sequence"/>
</dbReference>
<keyword evidence="1" id="KW-0694">RNA-binding</keyword>
<dbReference type="Pfam" id="PF00076">
    <property type="entry name" value="RRM_1"/>
    <property type="match status" value="1"/>
</dbReference>
<accession>A0A9Q0F047</accession>
<dbReference type="InterPro" id="IPR000504">
    <property type="entry name" value="RRM_dom"/>
</dbReference>
<evidence type="ECO:0000313" key="5">
    <source>
        <dbReference type="Proteomes" id="UP001141552"/>
    </source>
</evidence>
<dbReference type="InterPro" id="IPR035979">
    <property type="entry name" value="RBD_domain_sf"/>
</dbReference>
<organism evidence="4 5">
    <name type="scientific">Turnera subulata</name>
    <dbReference type="NCBI Taxonomy" id="218843"/>
    <lineage>
        <taxon>Eukaryota</taxon>
        <taxon>Viridiplantae</taxon>
        <taxon>Streptophyta</taxon>
        <taxon>Embryophyta</taxon>
        <taxon>Tracheophyta</taxon>
        <taxon>Spermatophyta</taxon>
        <taxon>Magnoliopsida</taxon>
        <taxon>eudicotyledons</taxon>
        <taxon>Gunneridae</taxon>
        <taxon>Pentapetalae</taxon>
        <taxon>rosids</taxon>
        <taxon>fabids</taxon>
        <taxon>Malpighiales</taxon>
        <taxon>Passifloraceae</taxon>
        <taxon>Turnera</taxon>
    </lineage>
</organism>
<feature type="region of interest" description="Disordered" evidence="2">
    <location>
        <begin position="538"/>
        <end position="570"/>
    </location>
</feature>
<dbReference type="PROSITE" id="PS50102">
    <property type="entry name" value="RRM"/>
    <property type="match status" value="1"/>
</dbReference>
<name>A0A9Q0F047_9ROSI</name>
<evidence type="ECO:0000313" key="4">
    <source>
        <dbReference type="EMBL" id="KAJ4822701.1"/>
    </source>
</evidence>
<evidence type="ECO:0000259" key="3">
    <source>
        <dbReference type="PROSITE" id="PS50102"/>
    </source>
</evidence>
<dbReference type="SUPFAM" id="SSF54928">
    <property type="entry name" value="RNA-binding domain, RBD"/>
    <property type="match status" value="1"/>
</dbReference>
<sequence>MRTHALAILESPIPTPLQSHPPHTGDLGLVGPDLLLEKEGLGKRRVQGRRFIGSTKQDFWGLGREKIEGFDFKLAENLWEEVEEELGWRRGFKLAELPLVESLCSMKNSVGVFEVVGPAVGGDGGHGGCCVSDISCRYSGTEALKWKRRRLGKQVDDVVNNVGTRRVHRLLKAVTNGKDINAAVNNHEVTSTYVENLPDRWIPTDIHLVLSKFGEVIDVYLPVKRAKNGKRFGFVRFKGCHDAKRLLESISSVVADNGNLCAQLARERKQERASTRQPSQLLRNKTVPVRRADAFTSQRKTYADTLKATPTDPSSGKEAFTGTTKIAFSPTQETLEWLGRCAFGVTIDPLAQIDIPSLFSKHGYQITGVSKAGGDSFLTQFSSKTALEEFMEEEHEWLMQVFSMFRPWKHGDQATNRKCWVQVHGVPFQAWSMEFFNSVSIGDEEYKVNLTEVPEPHVIPGQEDVDVIHVDDLISLSPIRSNRKVRAIQQLENHRRTHANSNSSPAGSLDRRQLLTNESVPFQLMQVIVKINPAVTVRTRSPRKTNPPEAPTQSESSSNKGCPPAPTDQLSLERINGALPTENKMLGTGEDPSSVSATNICRPLVALRRKGITHKKKMKAIAWTGSVTSSIGDTDIKRGNKRFIEAEMFESDEDSLCNMEAERTCEVGNELGWDISENPEYITNTARTLVEDEGVEWRRSCADM</sequence>
<evidence type="ECO:0000256" key="2">
    <source>
        <dbReference type="SAM" id="MobiDB-lite"/>
    </source>
</evidence>
<dbReference type="EMBL" id="JAKUCV010007598">
    <property type="protein sequence ID" value="KAJ4822701.1"/>
    <property type="molecule type" value="Genomic_DNA"/>
</dbReference>
<proteinExistence type="predicted"/>
<dbReference type="OrthoDB" id="861279at2759"/>
<reference evidence="4" key="1">
    <citation type="submission" date="2022-02" db="EMBL/GenBank/DDBJ databases">
        <authorList>
            <person name="Henning P.M."/>
            <person name="McCubbin A.G."/>
            <person name="Shore J.S."/>
        </authorList>
    </citation>
    <scope>NUCLEOTIDE SEQUENCE</scope>
    <source>
        <strain evidence="4">F60SS</strain>
        <tissue evidence="4">Leaves</tissue>
    </source>
</reference>